<evidence type="ECO:0000256" key="3">
    <source>
        <dbReference type="SAM" id="Coils"/>
    </source>
</evidence>
<dbReference type="Pfam" id="PF03000">
    <property type="entry name" value="NPH3"/>
    <property type="match status" value="1"/>
</dbReference>
<dbReference type="AlphaFoldDB" id="A0A6A1W936"/>
<name>A0A6A1W936_9ROSI</name>
<sequence>MGTVKVHALNEIKYGYLLEVIIDVEKDEEVRQRKNECYADIESGLRGWQCKSSMIAKENCALQCLSPPCYELVYASDPLEEGEKDLIRSLQFKQCMQNCNIIRYWFQSKVLQRFRETVVACSTILPADCKSVSLYGWEIWKKGRGKQKAKKTVIELIKFCYFGWSGVDIYDAFVVDFSILVVKSEFFLVLAKQNQRKLLQRLKHCYLLPADHPLPERLAARSAEVSALLQGKSEEDLAHFLRNMPAELKILDLVVRFCSGLEPHMSTDNVIPIICLAHYLRMTESHSRNNLLNKALTFFEQRVLPSWNETIKSLCTLESIYKQAADFGLVDACTESLIAKALMDPILLGEPIKNSACVDDKEDPDNAYRPNARRRLFDLELQSDYLTMLPPRIYQFIILAMNKRGVPSKNVAASLCAYAKRWVLSTSTVSEKVSVYKRNSQREVIEAVERLLSHDRGLLSCTLLFEMLRSSILLEASSDCRNGFEVRIGKQLEEATVKDLLILSKGCSNEVQYYIDFMRRILKVFYGNYTSSDLSGLLAVAELMEEFLAEVASDTDLKPEKFIALAEMSIAASLGTQRSSDGIYRAIDIYLDKQRYLTGSEREEVCRVLDCQKMSPQACEHAAKNERLPIRVVVQVLFVGQLQLRDKISKEIQDSDFKLGKEEVEEDLEKLDCREKEETTNIKRMNHKVMELERECHMMRKEIKSGSSSQSVKMEKVSMWTEMKRKFGCVPDMHDYNCQIKKKRVHPKRGV</sequence>
<evidence type="ECO:0000256" key="2">
    <source>
        <dbReference type="PROSITE-ProRule" id="PRU00982"/>
    </source>
</evidence>
<dbReference type="InterPro" id="IPR043454">
    <property type="entry name" value="NPH3/RPT2-like"/>
</dbReference>
<evidence type="ECO:0000313" key="5">
    <source>
        <dbReference type="EMBL" id="KAB1221393.1"/>
    </source>
</evidence>
<dbReference type="PANTHER" id="PTHR32370">
    <property type="entry name" value="OS12G0117600 PROTEIN"/>
    <property type="match status" value="1"/>
</dbReference>
<proteinExistence type="inferred from homology"/>
<gene>
    <name evidence="5" type="ORF">CJ030_MR2G013117</name>
</gene>
<evidence type="ECO:0000256" key="1">
    <source>
        <dbReference type="ARBA" id="ARBA00022786"/>
    </source>
</evidence>
<evidence type="ECO:0000259" key="4">
    <source>
        <dbReference type="PROSITE" id="PS51649"/>
    </source>
</evidence>
<dbReference type="EMBL" id="RXIC02000020">
    <property type="protein sequence ID" value="KAB1221393.1"/>
    <property type="molecule type" value="Genomic_DNA"/>
</dbReference>
<comment type="caution">
    <text evidence="5">The sequence shown here is derived from an EMBL/GenBank/DDBJ whole genome shotgun (WGS) entry which is preliminary data.</text>
</comment>
<dbReference type="UniPathway" id="UPA00143"/>
<evidence type="ECO:0000313" key="6">
    <source>
        <dbReference type="Proteomes" id="UP000516437"/>
    </source>
</evidence>
<keyword evidence="3" id="KW-0175">Coiled coil</keyword>
<keyword evidence="1" id="KW-0833">Ubl conjugation pathway</keyword>
<dbReference type="Pfam" id="PF16029">
    <property type="entry name" value="DUF4787"/>
    <property type="match status" value="1"/>
</dbReference>
<dbReference type="InterPro" id="IPR027356">
    <property type="entry name" value="NPH3_dom"/>
</dbReference>
<feature type="coiled-coil region" evidence="3">
    <location>
        <begin position="661"/>
        <end position="702"/>
    </location>
</feature>
<dbReference type="OrthoDB" id="1878376at2759"/>
<reference evidence="5 6" key="1">
    <citation type="journal article" date="2019" name="Plant Biotechnol. J.">
        <title>The red bayberry genome and genetic basis of sex determination.</title>
        <authorList>
            <person name="Jia H.M."/>
            <person name="Jia H.J."/>
            <person name="Cai Q.L."/>
            <person name="Wang Y."/>
            <person name="Zhao H.B."/>
            <person name="Yang W.F."/>
            <person name="Wang G.Y."/>
            <person name="Li Y.H."/>
            <person name="Zhan D.L."/>
            <person name="Shen Y.T."/>
            <person name="Niu Q.F."/>
            <person name="Chang L."/>
            <person name="Qiu J."/>
            <person name="Zhao L."/>
            <person name="Xie H.B."/>
            <person name="Fu W.Y."/>
            <person name="Jin J."/>
            <person name="Li X.W."/>
            <person name="Jiao Y."/>
            <person name="Zhou C.C."/>
            <person name="Tu T."/>
            <person name="Chai C.Y."/>
            <person name="Gao J.L."/>
            <person name="Fan L.J."/>
            <person name="van de Weg E."/>
            <person name="Wang J.Y."/>
            <person name="Gao Z.S."/>
        </authorList>
    </citation>
    <scope>NUCLEOTIDE SEQUENCE [LARGE SCALE GENOMIC DNA]</scope>
    <source>
        <tissue evidence="5">Leaves</tissue>
    </source>
</reference>
<accession>A0A6A1W936</accession>
<dbReference type="Proteomes" id="UP000516437">
    <property type="component" value="Chromosome 2"/>
</dbReference>
<protein>
    <recommendedName>
        <fullName evidence="4">NPH3 domain-containing protein</fullName>
    </recommendedName>
</protein>
<feature type="domain" description="NPH3" evidence="4">
    <location>
        <begin position="380"/>
        <end position="643"/>
    </location>
</feature>
<comment type="similarity">
    <text evidence="2">Belongs to the NPH3 family.</text>
</comment>
<dbReference type="GO" id="GO:0016567">
    <property type="term" value="P:protein ubiquitination"/>
    <property type="evidence" value="ECO:0007669"/>
    <property type="project" value="UniProtKB-UniPathway"/>
</dbReference>
<dbReference type="InterPro" id="IPR031985">
    <property type="entry name" value="DUF4787"/>
</dbReference>
<keyword evidence="6" id="KW-1185">Reference proteome</keyword>
<organism evidence="5 6">
    <name type="scientific">Morella rubra</name>
    <name type="common">Chinese bayberry</name>
    <dbReference type="NCBI Taxonomy" id="262757"/>
    <lineage>
        <taxon>Eukaryota</taxon>
        <taxon>Viridiplantae</taxon>
        <taxon>Streptophyta</taxon>
        <taxon>Embryophyta</taxon>
        <taxon>Tracheophyta</taxon>
        <taxon>Spermatophyta</taxon>
        <taxon>Magnoliopsida</taxon>
        <taxon>eudicotyledons</taxon>
        <taxon>Gunneridae</taxon>
        <taxon>Pentapetalae</taxon>
        <taxon>rosids</taxon>
        <taxon>fabids</taxon>
        <taxon>Fagales</taxon>
        <taxon>Myricaceae</taxon>
        <taxon>Morella</taxon>
    </lineage>
</organism>
<dbReference type="PROSITE" id="PS51649">
    <property type="entry name" value="NPH3"/>
    <property type="match status" value="1"/>
</dbReference>